<dbReference type="Gene3D" id="2.60.120.10">
    <property type="entry name" value="Jelly Rolls"/>
    <property type="match status" value="1"/>
</dbReference>
<evidence type="ECO:0000313" key="6">
    <source>
        <dbReference type="EMBL" id="TRB00767.1"/>
    </source>
</evidence>
<name>A0A546XJ41_AGRTU</name>
<gene>
    <name evidence="6" type="ORF">EXN61_24805</name>
</gene>
<dbReference type="EMBL" id="SGOE01000011">
    <property type="protein sequence ID" value="TRB00767.1"/>
    <property type="molecule type" value="Genomic_DNA"/>
</dbReference>
<dbReference type="RefSeq" id="WP_142859670.1">
    <property type="nucleotide sequence ID" value="NZ_SGOE01000011.1"/>
</dbReference>
<keyword evidence="1" id="KW-0678">Repressor</keyword>
<evidence type="ECO:0000313" key="7">
    <source>
        <dbReference type="Proteomes" id="UP000317023"/>
    </source>
</evidence>
<dbReference type="CDD" id="cd06124">
    <property type="entry name" value="cupin_NimR-like_N"/>
    <property type="match status" value="1"/>
</dbReference>
<dbReference type="AlphaFoldDB" id="A0A546XJ41"/>
<evidence type="ECO:0000256" key="3">
    <source>
        <dbReference type="ARBA" id="ARBA00023125"/>
    </source>
</evidence>
<reference evidence="6 7" key="1">
    <citation type="journal article" date="2019" name="Appl. Microbiol. Biotechnol.">
        <title>Differential efficiency of wild type rhizogenic strains for rol gene transformation of plants.</title>
        <authorList>
            <person name="Desmet S."/>
            <person name="De Keyser E."/>
            <person name="Van Vaerenbergh J."/>
            <person name="Baeyen S."/>
            <person name="Van Huylenbroeck J."/>
            <person name="Geelen D."/>
            <person name="Dhooghe E."/>
        </authorList>
    </citation>
    <scope>NUCLEOTIDE SEQUENCE [LARGE SCALE GENOMIC DNA]</scope>
    <source>
        <strain evidence="6 7">MAFF210266</strain>
    </source>
</reference>
<dbReference type="InterPro" id="IPR003313">
    <property type="entry name" value="AraC-bd"/>
</dbReference>
<dbReference type="InterPro" id="IPR018062">
    <property type="entry name" value="HTH_AraC-typ_CS"/>
</dbReference>
<evidence type="ECO:0000259" key="5">
    <source>
        <dbReference type="PROSITE" id="PS01124"/>
    </source>
</evidence>
<protein>
    <submittedName>
        <fullName evidence="6">AraC family transcriptional regulator</fullName>
    </submittedName>
</protein>
<dbReference type="Pfam" id="PF02311">
    <property type="entry name" value="AraC_binding"/>
    <property type="match status" value="1"/>
</dbReference>
<dbReference type="FunFam" id="1.10.10.60:FF:000132">
    <property type="entry name" value="AraC family transcriptional regulator"/>
    <property type="match status" value="1"/>
</dbReference>
<dbReference type="PROSITE" id="PS01124">
    <property type="entry name" value="HTH_ARAC_FAMILY_2"/>
    <property type="match status" value="1"/>
</dbReference>
<dbReference type="SUPFAM" id="SSF51182">
    <property type="entry name" value="RmlC-like cupins"/>
    <property type="match status" value="1"/>
</dbReference>
<feature type="domain" description="HTH araC/xylS-type" evidence="5">
    <location>
        <begin position="154"/>
        <end position="255"/>
    </location>
</feature>
<dbReference type="GO" id="GO:0003700">
    <property type="term" value="F:DNA-binding transcription factor activity"/>
    <property type="evidence" value="ECO:0007669"/>
    <property type="project" value="InterPro"/>
</dbReference>
<accession>A0A546XJ41</accession>
<keyword evidence="2" id="KW-0805">Transcription regulation</keyword>
<keyword evidence="3" id="KW-0238">DNA-binding</keyword>
<dbReference type="InterPro" id="IPR009057">
    <property type="entry name" value="Homeodomain-like_sf"/>
</dbReference>
<dbReference type="Pfam" id="PF12833">
    <property type="entry name" value="HTH_18"/>
    <property type="match status" value="1"/>
</dbReference>
<dbReference type="PROSITE" id="PS00041">
    <property type="entry name" value="HTH_ARAC_FAMILY_1"/>
    <property type="match status" value="1"/>
</dbReference>
<evidence type="ECO:0000256" key="2">
    <source>
        <dbReference type="ARBA" id="ARBA00023015"/>
    </source>
</evidence>
<dbReference type="GO" id="GO:0043565">
    <property type="term" value="F:sequence-specific DNA binding"/>
    <property type="evidence" value="ECO:0007669"/>
    <property type="project" value="InterPro"/>
</dbReference>
<dbReference type="InterPro" id="IPR014710">
    <property type="entry name" value="RmlC-like_jellyroll"/>
</dbReference>
<dbReference type="Gene3D" id="1.10.10.60">
    <property type="entry name" value="Homeodomain-like"/>
    <property type="match status" value="1"/>
</dbReference>
<dbReference type="PANTHER" id="PTHR11019:SF190">
    <property type="entry name" value="ARAC-FAMILY REGULATORY PROTEIN"/>
    <property type="match status" value="1"/>
</dbReference>
<proteinExistence type="predicted"/>
<organism evidence="6 7">
    <name type="scientific">Agrobacterium tumefaciens</name>
    <dbReference type="NCBI Taxonomy" id="358"/>
    <lineage>
        <taxon>Bacteria</taxon>
        <taxon>Pseudomonadati</taxon>
        <taxon>Pseudomonadota</taxon>
        <taxon>Alphaproteobacteria</taxon>
        <taxon>Hyphomicrobiales</taxon>
        <taxon>Rhizobiaceae</taxon>
        <taxon>Rhizobium/Agrobacterium group</taxon>
        <taxon>Agrobacterium</taxon>
        <taxon>Agrobacterium tumefaciens complex</taxon>
    </lineage>
</organism>
<dbReference type="InterPro" id="IPR018060">
    <property type="entry name" value="HTH_AraC"/>
</dbReference>
<dbReference type="Proteomes" id="UP000317023">
    <property type="component" value="Unassembled WGS sequence"/>
</dbReference>
<dbReference type="InterPro" id="IPR011051">
    <property type="entry name" value="RmlC_Cupin_sf"/>
</dbReference>
<evidence type="ECO:0000256" key="1">
    <source>
        <dbReference type="ARBA" id="ARBA00022491"/>
    </source>
</evidence>
<dbReference type="SMART" id="SM00342">
    <property type="entry name" value="HTH_ARAC"/>
    <property type="match status" value="1"/>
</dbReference>
<dbReference type="PANTHER" id="PTHR11019">
    <property type="entry name" value="HTH-TYPE TRANSCRIPTIONAL REGULATOR NIMR"/>
    <property type="match status" value="1"/>
</dbReference>
<dbReference type="SUPFAM" id="SSF46689">
    <property type="entry name" value="Homeodomain-like"/>
    <property type="match status" value="1"/>
</dbReference>
<evidence type="ECO:0000256" key="4">
    <source>
        <dbReference type="ARBA" id="ARBA00023163"/>
    </source>
</evidence>
<comment type="caution">
    <text evidence="6">The sequence shown here is derived from an EMBL/GenBank/DDBJ whole genome shotgun (WGS) entry which is preliminary data.</text>
</comment>
<keyword evidence="4" id="KW-0804">Transcription</keyword>
<sequence length="264" mass="29275">MTRSLCKCADLDLGDVVARLVEISEVTTFAMERHPWGQFVYAYAGAIELKVEGRRYAAPPDYGLWLPKATEHLAWAVPGTSYALIDVDPSLCENLPTVATAISVSPIADAIFQELRRRGGFDVGRPQNERLLRVLLDQLSEGTASDDFLPLSEDRFLSLVLEALICDPGDRRSLSDWARHVNATERTLARRCLRDLGMTFQDWRQQLRLSRAVAMLSEGRSVRVISEALGYRTPSAFITMFTAAKGCTPSVYRAQLAAGHADCP</sequence>